<gene>
    <name evidence="1" type="ORF">DCAR_017377</name>
</gene>
<sequence length="307" mass="35801">MSTTWFSDEDVEELRTGLLDLFQKESSGTRKRRSDMDMMRLIDACKSAGNNVLRSGRKNPKRQCVDRKRTEDVVSYMFLDSFIGRNTLSEREKPRFLPWNNYCLNKLEQILIQRSFLVDGELREPNIDYTTLQSCRIKGSVDDDAFGRSTQNPDVEKTQMGGDVWRTMDSSDADLDWDLIPKSFSKGQEWTCSRRDWTRNSRPSFYSDFPKLSEEHCDKLDQGKIPRPCFEQGNHSEWMDQVSVDSENFANEKHRLVDSLLASYQSVQQTFLLHMLYAKESDVPDEKMESIKKSFKEMNERANSALD</sequence>
<reference evidence="1" key="1">
    <citation type="journal article" date="2016" name="Nat. Genet.">
        <title>A high-quality carrot genome assembly provides new insights into carotenoid accumulation and asterid genome evolution.</title>
        <authorList>
            <person name="Iorizzo M."/>
            <person name="Ellison S."/>
            <person name="Senalik D."/>
            <person name="Zeng P."/>
            <person name="Satapoomin P."/>
            <person name="Huang J."/>
            <person name="Bowman M."/>
            <person name="Iovene M."/>
            <person name="Sanseverino W."/>
            <person name="Cavagnaro P."/>
            <person name="Yildiz M."/>
            <person name="Macko-Podgorni A."/>
            <person name="Moranska E."/>
            <person name="Grzebelus E."/>
            <person name="Grzebelus D."/>
            <person name="Ashrafi H."/>
            <person name="Zheng Z."/>
            <person name="Cheng S."/>
            <person name="Spooner D."/>
            <person name="Van Deynze A."/>
            <person name="Simon P."/>
        </authorList>
    </citation>
    <scope>NUCLEOTIDE SEQUENCE [LARGE SCALE GENOMIC DNA]</scope>
    <source>
        <tissue evidence="1">Leaf</tissue>
    </source>
</reference>
<dbReference type="Gramene" id="KZM94132">
    <property type="protein sequence ID" value="KZM94132"/>
    <property type="gene ID" value="DCAR_017377"/>
</dbReference>
<dbReference type="EMBL" id="LNRQ01000005">
    <property type="protein sequence ID" value="KZM94132.1"/>
    <property type="molecule type" value="Genomic_DNA"/>
</dbReference>
<name>A0A162A068_DAUCS</name>
<organism evidence="1">
    <name type="scientific">Daucus carota subsp. sativus</name>
    <name type="common">Carrot</name>
    <dbReference type="NCBI Taxonomy" id="79200"/>
    <lineage>
        <taxon>Eukaryota</taxon>
        <taxon>Viridiplantae</taxon>
        <taxon>Streptophyta</taxon>
        <taxon>Embryophyta</taxon>
        <taxon>Tracheophyta</taxon>
        <taxon>Spermatophyta</taxon>
        <taxon>Magnoliopsida</taxon>
        <taxon>eudicotyledons</taxon>
        <taxon>Gunneridae</taxon>
        <taxon>Pentapetalae</taxon>
        <taxon>asterids</taxon>
        <taxon>campanulids</taxon>
        <taxon>Apiales</taxon>
        <taxon>Apiaceae</taxon>
        <taxon>Apioideae</taxon>
        <taxon>Scandiceae</taxon>
        <taxon>Daucinae</taxon>
        <taxon>Daucus</taxon>
        <taxon>Daucus sect. Daucus</taxon>
    </lineage>
</organism>
<proteinExistence type="predicted"/>
<comment type="caution">
    <text evidence="1">The sequence shown here is derived from an EMBL/GenBank/DDBJ whole genome shotgun (WGS) entry which is preliminary data.</text>
</comment>
<accession>A0A162A068</accession>
<evidence type="ECO:0000313" key="1">
    <source>
        <dbReference type="EMBL" id="KZM94132.1"/>
    </source>
</evidence>
<protein>
    <submittedName>
        <fullName evidence="1">Uncharacterized protein</fullName>
    </submittedName>
</protein>
<dbReference type="AlphaFoldDB" id="A0A162A068"/>